<evidence type="ECO:0000256" key="5">
    <source>
        <dbReference type="ARBA" id="ARBA00022989"/>
    </source>
</evidence>
<proteinExistence type="predicted"/>
<evidence type="ECO:0000256" key="1">
    <source>
        <dbReference type="ARBA" id="ARBA00004141"/>
    </source>
</evidence>
<evidence type="ECO:0000256" key="7">
    <source>
        <dbReference type="ARBA" id="ARBA00023004"/>
    </source>
</evidence>
<feature type="transmembrane region" description="Helical" evidence="12">
    <location>
        <begin position="236"/>
        <end position="259"/>
    </location>
</feature>
<dbReference type="GO" id="GO:0016491">
    <property type="term" value="F:oxidoreductase activity"/>
    <property type="evidence" value="ECO:0007669"/>
    <property type="project" value="UniProtKB-KW"/>
</dbReference>
<protein>
    <submittedName>
        <fullName evidence="13">Cytochrome c oxidase assembly protein subunit 15</fullName>
    </submittedName>
</protein>
<dbReference type="GO" id="GO:0006784">
    <property type="term" value="P:heme A biosynthetic process"/>
    <property type="evidence" value="ECO:0007669"/>
    <property type="project" value="InterPro"/>
</dbReference>
<keyword evidence="8" id="KW-0350">Heme biosynthesis</keyword>
<dbReference type="Pfam" id="PF02628">
    <property type="entry name" value="COX15-CtaA"/>
    <property type="match status" value="1"/>
</dbReference>
<accession>A0A4V3EJ85</accession>
<feature type="transmembrane region" description="Helical" evidence="12">
    <location>
        <begin position="122"/>
        <end position="143"/>
    </location>
</feature>
<evidence type="ECO:0000256" key="2">
    <source>
        <dbReference type="ARBA" id="ARBA00022475"/>
    </source>
</evidence>
<sequence length="311" mass="33195">MAMQITPARYRTIAIGALVALSVIIITGASVRLTNSGLGCDDWPNCNSQRLIDVSSKHAAIEQVNRLFTGIVGVAVIAAVLGSLWRVPRRSDLTWLSVWLVVGVVANAVLGGISVMVDLHPIAVQGHMLLSMMLITAGSILVRRSGEPDGVPRRRTVSKPTERLVWLHFVVVTIAIVTGTVVTGAGPHAGDENAERLDIAIPTAARLHAVTVLTAIAIALLIAWRLRTVATDRQALMTPLSRWIGIGLTQAALGYIQYFSDVPELLVGIHVLGATLVMIATTFLVLDTRRAVSPDDETRRADGVPSQPAVV</sequence>
<dbReference type="Proteomes" id="UP000294558">
    <property type="component" value="Unassembled WGS sequence"/>
</dbReference>
<name>A0A4V3EJ85_9ACTN</name>
<evidence type="ECO:0000256" key="3">
    <source>
        <dbReference type="ARBA" id="ARBA00022692"/>
    </source>
</evidence>
<evidence type="ECO:0000313" key="13">
    <source>
        <dbReference type="EMBL" id="TDT16288.1"/>
    </source>
</evidence>
<keyword evidence="3 12" id="KW-0812">Transmembrane</keyword>
<evidence type="ECO:0000256" key="10">
    <source>
        <dbReference type="ARBA" id="ARBA00023157"/>
    </source>
</evidence>
<evidence type="ECO:0000256" key="8">
    <source>
        <dbReference type="ARBA" id="ARBA00023133"/>
    </source>
</evidence>
<keyword evidence="10" id="KW-1015">Disulfide bond</keyword>
<comment type="subcellular location">
    <subcellularLocation>
        <location evidence="1">Membrane</location>
        <topology evidence="1">Multi-pass membrane protein</topology>
    </subcellularLocation>
</comment>
<feature type="transmembrane region" description="Helical" evidence="12">
    <location>
        <begin position="164"/>
        <end position="185"/>
    </location>
</feature>
<feature type="transmembrane region" description="Helical" evidence="12">
    <location>
        <begin position="67"/>
        <end position="85"/>
    </location>
</feature>
<comment type="caution">
    <text evidence="13">The sequence shown here is derived from an EMBL/GenBank/DDBJ whole genome shotgun (WGS) entry which is preliminary data.</text>
</comment>
<feature type="transmembrane region" description="Helical" evidence="12">
    <location>
        <begin position="205"/>
        <end position="224"/>
    </location>
</feature>
<dbReference type="AlphaFoldDB" id="A0A4V3EJ85"/>
<dbReference type="OrthoDB" id="5241540at2"/>
<evidence type="ECO:0000313" key="14">
    <source>
        <dbReference type="Proteomes" id="UP000294558"/>
    </source>
</evidence>
<keyword evidence="2" id="KW-1003">Cell membrane</keyword>
<keyword evidence="6" id="KW-0560">Oxidoreductase</keyword>
<feature type="transmembrane region" description="Helical" evidence="12">
    <location>
        <begin position="265"/>
        <end position="286"/>
    </location>
</feature>
<keyword evidence="4" id="KW-0479">Metal-binding</keyword>
<keyword evidence="14" id="KW-1185">Reference proteome</keyword>
<dbReference type="PANTHER" id="PTHR35457:SF1">
    <property type="entry name" value="HEME A SYNTHASE"/>
    <property type="match status" value="1"/>
</dbReference>
<feature type="transmembrane region" description="Helical" evidence="12">
    <location>
        <begin position="97"/>
        <end position="116"/>
    </location>
</feature>
<dbReference type="GO" id="GO:0016020">
    <property type="term" value="C:membrane"/>
    <property type="evidence" value="ECO:0007669"/>
    <property type="project" value="UniProtKB-SubCell"/>
</dbReference>
<dbReference type="InterPro" id="IPR003780">
    <property type="entry name" value="COX15/CtaA_fam"/>
</dbReference>
<evidence type="ECO:0000256" key="11">
    <source>
        <dbReference type="ARBA" id="ARBA00023444"/>
    </source>
</evidence>
<evidence type="ECO:0000256" key="9">
    <source>
        <dbReference type="ARBA" id="ARBA00023136"/>
    </source>
</evidence>
<evidence type="ECO:0000256" key="6">
    <source>
        <dbReference type="ARBA" id="ARBA00023002"/>
    </source>
</evidence>
<organism evidence="13 14">
    <name type="scientific">Ilumatobacter fluminis</name>
    <dbReference type="NCBI Taxonomy" id="467091"/>
    <lineage>
        <taxon>Bacteria</taxon>
        <taxon>Bacillati</taxon>
        <taxon>Actinomycetota</taxon>
        <taxon>Acidimicrobiia</taxon>
        <taxon>Acidimicrobiales</taxon>
        <taxon>Ilumatobacteraceae</taxon>
        <taxon>Ilumatobacter</taxon>
    </lineage>
</organism>
<reference evidence="13 14" key="1">
    <citation type="submission" date="2019-03" db="EMBL/GenBank/DDBJ databases">
        <title>Sequencing the genomes of 1000 actinobacteria strains.</title>
        <authorList>
            <person name="Klenk H.-P."/>
        </authorList>
    </citation>
    <scope>NUCLEOTIDE SEQUENCE [LARGE SCALE GENOMIC DNA]</scope>
    <source>
        <strain evidence="13 14">DSM 18936</strain>
    </source>
</reference>
<gene>
    <name evidence="13" type="ORF">BDK89_1872</name>
</gene>
<evidence type="ECO:0000256" key="12">
    <source>
        <dbReference type="SAM" id="Phobius"/>
    </source>
</evidence>
<dbReference type="EMBL" id="SOAU01000001">
    <property type="protein sequence ID" value="TDT16288.1"/>
    <property type="molecule type" value="Genomic_DNA"/>
</dbReference>
<keyword evidence="5 12" id="KW-1133">Transmembrane helix</keyword>
<feature type="transmembrane region" description="Helical" evidence="12">
    <location>
        <begin position="12"/>
        <end position="33"/>
    </location>
</feature>
<evidence type="ECO:0000256" key="4">
    <source>
        <dbReference type="ARBA" id="ARBA00022723"/>
    </source>
</evidence>
<keyword evidence="7" id="KW-0408">Iron</keyword>
<dbReference type="InterPro" id="IPR050450">
    <property type="entry name" value="COX15/CtaA_HemeA_synthase"/>
</dbReference>
<dbReference type="PANTHER" id="PTHR35457">
    <property type="entry name" value="HEME A SYNTHASE"/>
    <property type="match status" value="1"/>
</dbReference>
<keyword evidence="9 12" id="KW-0472">Membrane</keyword>
<dbReference type="GO" id="GO:0046872">
    <property type="term" value="F:metal ion binding"/>
    <property type="evidence" value="ECO:0007669"/>
    <property type="project" value="UniProtKB-KW"/>
</dbReference>
<comment type="pathway">
    <text evidence="11">Porphyrin-containing compound metabolism.</text>
</comment>